<reference evidence="6" key="1">
    <citation type="submission" date="2017-05" db="EMBL/GenBank/DDBJ databases">
        <authorList>
            <person name="Rodrigo-Torres L."/>
            <person name="Arahal R. D."/>
            <person name="Lucena T."/>
        </authorList>
    </citation>
    <scope>NUCLEOTIDE SEQUENCE [LARGE SCALE GENOMIC DNA]</scope>
    <source>
        <strain evidence="6">CECT 8649</strain>
    </source>
</reference>
<dbReference type="RefSeq" id="WP_099243169.1">
    <property type="nucleotide sequence ID" value="NZ_FXXP01000001.1"/>
</dbReference>
<feature type="domain" description="HTH araC/xylS-type" evidence="4">
    <location>
        <begin position="10"/>
        <end position="108"/>
    </location>
</feature>
<dbReference type="OrthoDB" id="9816011at2"/>
<gene>
    <name evidence="5" type="primary">adaA_1</name>
    <name evidence="5" type="ORF">TRP8649_01065</name>
</gene>
<keyword evidence="1" id="KW-0805">Transcription regulation</keyword>
<dbReference type="InterPro" id="IPR010499">
    <property type="entry name" value="AraC_E-bd"/>
</dbReference>
<proteinExistence type="predicted"/>
<dbReference type="PROSITE" id="PS01124">
    <property type="entry name" value="HTH_ARAC_FAMILY_2"/>
    <property type="match status" value="1"/>
</dbReference>
<dbReference type="SMART" id="SM00871">
    <property type="entry name" value="AraC_E_bind"/>
    <property type="match status" value="1"/>
</dbReference>
<keyword evidence="6" id="KW-1185">Reference proteome</keyword>
<dbReference type="SMART" id="SM00342">
    <property type="entry name" value="HTH_ARAC"/>
    <property type="match status" value="1"/>
</dbReference>
<dbReference type="InterPro" id="IPR011256">
    <property type="entry name" value="Reg_factor_effector_dom_sf"/>
</dbReference>
<evidence type="ECO:0000256" key="3">
    <source>
        <dbReference type="ARBA" id="ARBA00023163"/>
    </source>
</evidence>
<organism evidence="5 6">
    <name type="scientific">Pelagimonas phthalicica</name>
    <dbReference type="NCBI Taxonomy" id="1037362"/>
    <lineage>
        <taxon>Bacteria</taxon>
        <taxon>Pseudomonadati</taxon>
        <taxon>Pseudomonadota</taxon>
        <taxon>Alphaproteobacteria</taxon>
        <taxon>Rhodobacterales</taxon>
        <taxon>Roseobacteraceae</taxon>
        <taxon>Pelagimonas</taxon>
    </lineage>
</organism>
<name>A0A238J9S2_9RHOB</name>
<evidence type="ECO:0000256" key="1">
    <source>
        <dbReference type="ARBA" id="ARBA00023015"/>
    </source>
</evidence>
<dbReference type="GO" id="GO:0008168">
    <property type="term" value="F:methyltransferase activity"/>
    <property type="evidence" value="ECO:0007669"/>
    <property type="project" value="UniProtKB-KW"/>
</dbReference>
<dbReference type="GO" id="GO:0003700">
    <property type="term" value="F:DNA-binding transcription factor activity"/>
    <property type="evidence" value="ECO:0007669"/>
    <property type="project" value="InterPro"/>
</dbReference>
<dbReference type="Pfam" id="PF12833">
    <property type="entry name" value="HTH_18"/>
    <property type="match status" value="1"/>
</dbReference>
<keyword evidence="5" id="KW-0808">Transferase</keyword>
<dbReference type="Gene3D" id="3.20.80.10">
    <property type="entry name" value="Regulatory factor, effector binding domain"/>
    <property type="match status" value="1"/>
</dbReference>
<dbReference type="AlphaFoldDB" id="A0A238J9S2"/>
<dbReference type="EC" id="2.1.1.-" evidence="5"/>
<evidence type="ECO:0000259" key="4">
    <source>
        <dbReference type="PROSITE" id="PS01124"/>
    </source>
</evidence>
<dbReference type="PRINTS" id="PR00032">
    <property type="entry name" value="HTHARAC"/>
</dbReference>
<dbReference type="GO" id="GO:0032259">
    <property type="term" value="P:methylation"/>
    <property type="evidence" value="ECO:0007669"/>
    <property type="project" value="UniProtKB-KW"/>
</dbReference>
<dbReference type="Gene3D" id="1.10.10.60">
    <property type="entry name" value="Homeodomain-like"/>
    <property type="match status" value="1"/>
</dbReference>
<dbReference type="EMBL" id="FXXP01000001">
    <property type="protein sequence ID" value="SMX26964.1"/>
    <property type="molecule type" value="Genomic_DNA"/>
</dbReference>
<dbReference type="Proteomes" id="UP000225972">
    <property type="component" value="Unassembled WGS sequence"/>
</dbReference>
<protein>
    <submittedName>
        <fullName evidence="5">Bifunctional transcriptional activator/DNA repair enzyme AdaA</fullName>
        <ecNumber evidence="5">2.1.1.-</ecNumber>
    </submittedName>
</protein>
<dbReference type="PANTHER" id="PTHR40055:SF1">
    <property type="entry name" value="TRANSCRIPTIONAL REGULATOR YGIV-RELATED"/>
    <property type="match status" value="1"/>
</dbReference>
<dbReference type="InterPro" id="IPR020449">
    <property type="entry name" value="Tscrpt_reg_AraC-type_HTH"/>
</dbReference>
<evidence type="ECO:0000313" key="6">
    <source>
        <dbReference type="Proteomes" id="UP000225972"/>
    </source>
</evidence>
<dbReference type="GO" id="GO:0043565">
    <property type="term" value="F:sequence-specific DNA binding"/>
    <property type="evidence" value="ECO:0007669"/>
    <property type="project" value="InterPro"/>
</dbReference>
<dbReference type="SUPFAM" id="SSF55136">
    <property type="entry name" value="Probable bacterial effector-binding domain"/>
    <property type="match status" value="1"/>
</dbReference>
<dbReference type="InterPro" id="IPR018060">
    <property type="entry name" value="HTH_AraC"/>
</dbReference>
<keyword evidence="2" id="KW-0238">DNA-binding</keyword>
<evidence type="ECO:0000256" key="2">
    <source>
        <dbReference type="ARBA" id="ARBA00023125"/>
    </source>
</evidence>
<keyword evidence="5" id="KW-0489">Methyltransferase</keyword>
<accession>A0A238J9S2</accession>
<dbReference type="SUPFAM" id="SSF46689">
    <property type="entry name" value="Homeodomain-like"/>
    <property type="match status" value="2"/>
</dbReference>
<dbReference type="InterPro" id="IPR050908">
    <property type="entry name" value="SmbC-like"/>
</dbReference>
<dbReference type="Pfam" id="PF06445">
    <property type="entry name" value="GyrI-like"/>
    <property type="match status" value="1"/>
</dbReference>
<dbReference type="InterPro" id="IPR029442">
    <property type="entry name" value="GyrI-like"/>
</dbReference>
<dbReference type="InterPro" id="IPR009057">
    <property type="entry name" value="Homeodomain-like_sf"/>
</dbReference>
<keyword evidence="3" id="KW-0804">Transcription</keyword>
<evidence type="ECO:0000313" key="5">
    <source>
        <dbReference type="EMBL" id="SMX26964.1"/>
    </source>
</evidence>
<sequence>MNQHYEARLRRVVQYIFDNPGGDLSLDALADVACMSRFHWHRVYHAMTGETCAQAVRRIRAHRAACWLVQRDWSIDEIAKRAGYDNSQSFARSFRKRFGMTPAAFRAAGQAKAPDVTLRIGHSTMFNVDLQDLPARRLAAIRHTGAYLESGRAYEQVAAIFATNNLWPQARGMAGIYYDDPDSTPEAELRCDCGVQVEADFDMPESLQDVAIQGGRYAVLIHKGPYSGLKAAYDYLYGPWLAENGHEPADAPSYERYLNSPQDTAPADLITEICMPLAS</sequence>
<dbReference type="PANTHER" id="PTHR40055">
    <property type="entry name" value="TRANSCRIPTIONAL REGULATOR YGIV-RELATED"/>
    <property type="match status" value="1"/>
</dbReference>